<dbReference type="PANTHER" id="PTHR47332:SF4">
    <property type="entry name" value="SET DOMAIN-CONTAINING PROTEIN 5"/>
    <property type="match status" value="1"/>
</dbReference>
<organism evidence="2 3">
    <name type="scientific">Fusarium kuroshium</name>
    <dbReference type="NCBI Taxonomy" id="2010991"/>
    <lineage>
        <taxon>Eukaryota</taxon>
        <taxon>Fungi</taxon>
        <taxon>Dikarya</taxon>
        <taxon>Ascomycota</taxon>
        <taxon>Pezizomycotina</taxon>
        <taxon>Sordariomycetes</taxon>
        <taxon>Hypocreomycetidae</taxon>
        <taxon>Hypocreales</taxon>
        <taxon>Nectriaceae</taxon>
        <taxon>Fusarium</taxon>
        <taxon>Fusarium solani species complex</taxon>
    </lineage>
</organism>
<evidence type="ECO:0000259" key="1">
    <source>
        <dbReference type="PROSITE" id="PS50280"/>
    </source>
</evidence>
<proteinExistence type="predicted"/>
<accession>A0A3M2S610</accession>
<dbReference type="PANTHER" id="PTHR47332">
    <property type="entry name" value="SET DOMAIN-CONTAINING PROTEIN 5"/>
    <property type="match status" value="1"/>
</dbReference>
<dbReference type="STRING" id="2010991.A0A3M2S610"/>
<sequence>MSNADNNGVHPYTLIPLPADAPFELREATEGKGWGAFATRRIQQGELILSERPMFVIRSTKAYPGSRHLDRAFRDLDPATKALVGLARENGGPEFTSACQCFIQNSFNVSDTELGFYLVQSRFNHSCQPNSTVPFTAYADTALAPVRRYALVDIEVGEEITFCYQDDIVNKVKDERHRLLHFECRCNCCMQDFAASRKSDMRRDLMAALTYMNHGVLPNGQIDDSDEPLVANRALKKQAEDRTMPITTQLVHQLWHVVVAEEEGIVAGMIHELASNIHYLARSLKTKRNIEIAELALEQETFADMFLTASRFLGEPDEGDDKLNRDVAEMRAIRIAQYLENNS</sequence>
<dbReference type="AlphaFoldDB" id="A0A3M2S610"/>
<feature type="domain" description="SET" evidence="1">
    <location>
        <begin position="21"/>
        <end position="165"/>
    </location>
</feature>
<dbReference type="Gene3D" id="2.170.270.10">
    <property type="entry name" value="SET domain"/>
    <property type="match status" value="1"/>
</dbReference>
<dbReference type="InterPro" id="IPR001214">
    <property type="entry name" value="SET_dom"/>
</dbReference>
<keyword evidence="3" id="KW-1185">Reference proteome</keyword>
<dbReference type="PROSITE" id="PS50280">
    <property type="entry name" value="SET"/>
    <property type="match status" value="1"/>
</dbReference>
<dbReference type="CDD" id="cd20071">
    <property type="entry name" value="SET_SMYD"/>
    <property type="match status" value="1"/>
</dbReference>
<dbReference type="SUPFAM" id="SSF82199">
    <property type="entry name" value="SET domain"/>
    <property type="match status" value="1"/>
</dbReference>
<dbReference type="InterPro" id="IPR053185">
    <property type="entry name" value="SET_domain_protein"/>
</dbReference>
<dbReference type="SMART" id="SM00317">
    <property type="entry name" value="SET"/>
    <property type="match status" value="1"/>
</dbReference>
<dbReference type="Proteomes" id="UP000277212">
    <property type="component" value="Unassembled WGS sequence"/>
</dbReference>
<dbReference type="EMBL" id="NKUJ01000119">
    <property type="protein sequence ID" value="RMJ12998.1"/>
    <property type="molecule type" value="Genomic_DNA"/>
</dbReference>
<evidence type="ECO:0000313" key="2">
    <source>
        <dbReference type="EMBL" id="RMJ12998.1"/>
    </source>
</evidence>
<dbReference type="OrthoDB" id="438641at2759"/>
<reference evidence="2 3" key="1">
    <citation type="submission" date="2017-06" db="EMBL/GenBank/DDBJ databases">
        <title>Comparative genomic analysis of Ambrosia Fusariam Clade fungi.</title>
        <authorList>
            <person name="Stajich J.E."/>
            <person name="Carrillo J."/>
            <person name="Kijimoto T."/>
            <person name="Eskalen A."/>
            <person name="O'Donnell K."/>
            <person name="Kasson M."/>
        </authorList>
    </citation>
    <scope>NUCLEOTIDE SEQUENCE [LARGE SCALE GENOMIC DNA]</scope>
    <source>
        <strain evidence="2">UCR3666</strain>
    </source>
</reference>
<protein>
    <recommendedName>
        <fullName evidence="1">SET domain-containing protein</fullName>
    </recommendedName>
</protein>
<comment type="caution">
    <text evidence="2">The sequence shown here is derived from an EMBL/GenBank/DDBJ whole genome shotgun (WGS) entry which is preliminary data.</text>
</comment>
<name>A0A3M2S610_9HYPO</name>
<dbReference type="InterPro" id="IPR046341">
    <property type="entry name" value="SET_dom_sf"/>
</dbReference>
<dbReference type="Pfam" id="PF00856">
    <property type="entry name" value="SET"/>
    <property type="match status" value="1"/>
</dbReference>
<evidence type="ECO:0000313" key="3">
    <source>
        <dbReference type="Proteomes" id="UP000277212"/>
    </source>
</evidence>
<gene>
    <name evidence="2" type="ORF">CDV36_007355</name>
</gene>